<gene>
    <name evidence="1" type="ORF">AU210_010191</name>
</gene>
<evidence type="ECO:0000313" key="1">
    <source>
        <dbReference type="EMBL" id="PCD30510.1"/>
    </source>
</evidence>
<organism evidence="1 2">
    <name type="scientific">Fusarium oxysporum f. sp. radicis-cucumerinum</name>
    <dbReference type="NCBI Taxonomy" id="327505"/>
    <lineage>
        <taxon>Eukaryota</taxon>
        <taxon>Fungi</taxon>
        <taxon>Dikarya</taxon>
        <taxon>Ascomycota</taxon>
        <taxon>Pezizomycotina</taxon>
        <taxon>Sordariomycetes</taxon>
        <taxon>Hypocreomycetidae</taxon>
        <taxon>Hypocreales</taxon>
        <taxon>Nectriaceae</taxon>
        <taxon>Fusarium</taxon>
        <taxon>Fusarium oxysporum species complex</taxon>
    </lineage>
</organism>
<dbReference type="EMBL" id="MABQ02000007">
    <property type="protein sequence ID" value="PCD30510.1"/>
    <property type="molecule type" value="Genomic_DNA"/>
</dbReference>
<sequence>MVELDSVALGEGGVVGVVRHDDGDFHAQLAGLHAEEEVVQTVADLGDHDENAGLAGDGADIVVHLVLGSELIESLDEVLGGLGLGRSKVNTHEEALGDGIGELLEVENVVLVGGKDASHGIDDAGLVRA</sequence>
<proteinExistence type="predicted"/>
<name>A0A2H3GKY8_FUSOX</name>
<reference evidence="1 2" key="2">
    <citation type="journal article" date="2017" name="Sci. Rep.">
        <title>A mobile pathogenicity chromosome in Fusarium oxysporum for infection of multiple cucurbit species.</title>
        <authorList>
            <person name="van Dam P."/>
            <person name="Fokkens L."/>
            <person name="Ayukawa Y."/>
            <person name="van der Gragt M."/>
            <person name="Ter Horst A."/>
            <person name="Brankovics B."/>
            <person name="Houterman P.M."/>
            <person name="Arie T."/>
            <person name="Rep M."/>
        </authorList>
    </citation>
    <scope>NUCLEOTIDE SEQUENCE [LARGE SCALE GENOMIC DNA]</scope>
    <source>
        <strain evidence="1 2">Forc016</strain>
    </source>
</reference>
<comment type="caution">
    <text evidence="1">The sequence shown here is derived from an EMBL/GenBank/DDBJ whole genome shotgun (WGS) entry which is preliminary data.</text>
</comment>
<protein>
    <submittedName>
        <fullName evidence="1">Uncharacterized protein</fullName>
    </submittedName>
</protein>
<dbReference type="Proteomes" id="UP000219602">
    <property type="component" value="Chromosome 9"/>
</dbReference>
<accession>A0A2H3GKY8</accession>
<reference evidence="1 2" key="1">
    <citation type="journal article" date="2016" name="Environ. Microbiol.">
        <title>Effector profiles distinguish formae speciales of Fusarium oxysporum.</title>
        <authorList>
            <person name="van Dam P."/>
            <person name="Fokkens L."/>
            <person name="Schmidt S.M."/>
            <person name="Linmans J.H."/>
            <person name="Kistler H.C."/>
            <person name="Ma L.J."/>
            <person name="Rep M."/>
        </authorList>
    </citation>
    <scope>NUCLEOTIDE SEQUENCE [LARGE SCALE GENOMIC DNA]</scope>
    <source>
        <strain evidence="1 2">Forc016</strain>
    </source>
</reference>
<evidence type="ECO:0000313" key="2">
    <source>
        <dbReference type="Proteomes" id="UP000219602"/>
    </source>
</evidence>
<dbReference type="AlphaFoldDB" id="A0A2H3GKY8"/>